<keyword evidence="1" id="KW-0418">Kinase</keyword>
<dbReference type="Proteomes" id="UP000322499">
    <property type="component" value="Unassembled WGS sequence"/>
</dbReference>
<sequence>MARVVEQGSVPARSRSACPDGLRSHRAAVIGSDDELLAGVLPYAEEGLRRGDLVVLSCPPETAELIGGALGERARAVESDPRLCLLGSNVPDSITATGELVERAGGAGSGALRVVGQVQFGAEARNWREGLRYESAVNDLLVAQPVAALCLFDRRVLPAEVVAGAAATHPELQSGSRSYPSPAYQDPVEFVRTLPLPREAIEDGAPRFAVDASPSLVALRHALRAALAACVPDENQSADLQFAVSEIAANAFRHGAPPISARLWADPERVVCTVTDRGRGFDEPFAGFRPAHGEDLSRGGMGLWLARKLWDHVDLLPAGPGLTVRLSTRLR</sequence>
<organism evidence="4 5">
    <name type="scientific">Blastococcus xanthinilyticus</name>
    <dbReference type="NCBI Taxonomy" id="1564164"/>
    <lineage>
        <taxon>Bacteria</taxon>
        <taxon>Bacillati</taxon>
        <taxon>Actinomycetota</taxon>
        <taxon>Actinomycetes</taxon>
        <taxon>Geodermatophilales</taxon>
        <taxon>Geodermatophilaceae</taxon>
        <taxon>Blastococcus</taxon>
    </lineage>
</organism>
<evidence type="ECO:0000259" key="2">
    <source>
        <dbReference type="Pfam" id="PF13581"/>
    </source>
</evidence>
<dbReference type="NCBIfam" id="NF041045">
    <property type="entry name" value="RsbA_anti_sig"/>
    <property type="match status" value="1"/>
</dbReference>
<keyword evidence="1" id="KW-0808">Transferase</keyword>
<dbReference type="AlphaFoldDB" id="A0A5S5CU94"/>
<dbReference type="InterPro" id="IPR036890">
    <property type="entry name" value="HATPase_C_sf"/>
</dbReference>
<comment type="caution">
    <text evidence="4">The sequence shown here is derived from an EMBL/GenBank/DDBJ whole genome shotgun (WGS) entry which is preliminary data.</text>
</comment>
<dbReference type="InterPro" id="IPR003594">
    <property type="entry name" value="HATPase_dom"/>
</dbReference>
<dbReference type="Gene3D" id="3.30.565.10">
    <property type="entry name" value="Histidine kinase-like ATPase, C-terminal domain"/>
    <property type="match status" value="1"/>
</dbReference>
<dbReference type="GO" id="GO:0004674">
    <property type="term" value="F:protein serine/threonine kinase activity"/>
    <property type="evidence" value="ECO:0007669"/>
    <property type="project" value="UniProtKB-KW"/>
</dbReference>
<dbReference type="InterPro" id="IPR025847">
    <property type="entry name" value="MEDS_domain"/>
</dbReference>
<reference evidence="4 5" key="1">
    <citation type="submission" date="2019-07" db="EMBL/GenBank/DDBJ databases">
        <title>Genomic Encyclopedia of Archaeal and Bacterial Type Strains, Phase II (KMG-II): from individual species to whole genera.</title>
        <authorList>
            <person name="Goeker M."/>
        </authorList>
    </citation>
    <scope>NUCLEOTIDE SEQUENCE [LARGE SCALE GENOMIC DNA]</scope>
    <source>
        <strain evidence="4 5">DSM 46842</strain>
    </source>
</reference>
<keyword evidence="1" id="KW-0723">Serine/threonine-protein kinase</keyword>
<name>A0A5S5CU94_9ACTN</name>
<keyword evidence="5" id="KW-1185">Reference proteome</keyword>
<dbReference type="PANTHER" id="PTHR35526">
    <property type="entry name" value="ANTI-SIGMA-F FACTOR RSBW-RELATED"/>
    <property type="match status" value="1"/>
</dbReference>
<dbReference type="EMBL" id="VNHW01000009">
    <property type="protein sequence ID" value="TYP86548.1"/>
    <property type="molecule type" value="Genomic_DNA"/>
</dbReference>
<feature type="domain" description="Histidine kinase/HSP90-like ATPase" evidence="2">
    <location>
        <begin position="215"/>
        <end position="327"/>
    </location>
</feature>
<dbReference type="RefSeq" id="WP_166533912.1">
    <property type="nucleotide sequence ID" value="NZ_VNHW01000009.1"/>
</dbReference>
<dbReference type="InterPro" id="IPR047718">
    <property type="entry name" value="RsbA-like_anti_sig"/>
</dbReference>
<gene>
    <name evidence="4" type="ORF">BD833_109153</name>
</gene>
<evidence type="ECO:0000313" key="4">
    <source>
        <dbReference type="EMBL" id="TYP86548.1"/>
    </source>
</evidence>
<evidence type="ECO:0000313" key="5">
    <source>
        <dbReference type="Proteomes" id="UP000322499"/>
    </source>
</evidence>
<evidence type="ECO:0000256" key="1">
    <source>
        <dbReference type="ARBA" id="ARBA00022527"/>
    </source>
</evidence>
<feature type="domain" description="MEDS" evidence="3">
    <location>
        <begin position="25"/>
        <end position="170"/>
    </location>
</feature>
<dbReference type="SUPFAM" id="SSF55874">
    <property type="entry name" value="ATPase domain of HSP90 chaperone/DNA topoisomerase II/histidine kinase"/>
    <property type="match status" value="1"/>
</dbReference>
<proteinExistence type="predicted"/>
<dbReference type="InterPro" id="IPR050267">
    <property type="entry name" value="Anti-sigma-factor_SerPK"/>
</dbReference>
<protein>
    <submittedName>
        <fullName evidence="4">Anti-sigma regulatory factor (Ser/Thr protein kinase)</fullName>
    </submittedName>
</protein>
<dbReference type="PANTHER" id="PTHR35526:SF3">
    <property type="entry name" value="ANTI-SIGMA-F FACTOR RSBW"/>
    <property type="match status" value="1"/>
</dbReference>
<accession>A0A5S5CU94</accession>
<evidence type="ECO:0000259" key="3">
    <source>
        <dbReference type="Pfam" id="PF14417"/>
    </source>
</evidence>
<dbReference type="Pfam" id="PF13581">
    <property type="entry name" value="HATPase_c_2"/>
    <property type="match status" value="1"/>
</dbReference>
<dbReference type="Pfam" id="PF14417">
    <property type="entry name" value="MEDS"/>
    <property type="match status" value="1"/>
</dbReference>
<dbReference type="CDD" id="cd16936">
    <property type="entry name" value="HATPase_RsbW-like"/>
    <property type="match status" value="1"/>
</dbReference>